<evidence type="ECO:0000259" key="1">
    <source>
        <dbReference type="Pfam" id="PF07287"/>
    </source>
</evidence>
<dbReference type="InterPro" id="IPR056362">
    <property type="entry name" value="AtuA-like_ferredoxin_dom"/>
</dbReference>
<dbReference type="Pfam" id="PF07287">
    <property type="entry name" value="AtuA"/>
    <property type="match status" value="1"/>
</dbReference>
<organism evidence="3 4">
    <name type="scientific">Dactylonectria macrodidyma</name>
    <dbReference type="NCBI Taxonomy" id="307937"/>
    <lineage>
        <taxon>Eukaryota</taxon>
        <taxon>Fungi</taxon>
        <taxon>Dikarya</taxon>
        <taxon>Ascomycota</taxon>
        <taxon>Pezizomycotina</taxon>
        <taxon>Sordariomycetes</taxon>
        <taxon>Hypocreomycetidae</taxon>
        <taxon>Hypocreales</taxon>
        <taxon>Nectriaceae</taxon>
        <taxon>Dactylonectria</taxon>
    </lineage>
</organism>
<gene>
    <name evidence="3" type="ORF">EDB81DRAFT_846240</name>
</gene>
<dbReference type="OrthoDB" id="10265871at2759"/>
<dbReference type="Proteomes" id="UP000738349">
    <property type="component" value="Unassembled WGS sequence"/>
</dbReference>
<dbReference type="EMBL" id="JAGMUV010000019">
    <property type="protein sequence ID" value="KAH7127332.1"/>
    <property type="molecule type" value="Genomic_DNA"/>
</dbReference>
<dbReference type="PANTHER" id="PTHR47585:SF2">
    <property type="entry name" value="DUF1446 DOMAIN PROTEIN (AFU_ORTHOLOGUE AFUA_6G11420)"/>
    <property type="match status" value="1"/>
</dbReference>
<evidence type="ECO:0000313" key="3">
    <source>
        <dbReference type="EMBL" id="KAH7127332.1"/>
    </source>
</evidence>
<keyword evidence="4" id="KW-1185">Reference proteome</keyword>
<reference evidence="3" key="1">
    <citation type="journal article" date="2021" name="Nat. Commun.">
        <title>Genetic determinants of endophytism in the Arabidopsis root mycobiome.</title>
        <authorList>
            <person name="Mesny F."/>
            <person name="Miyauchi S."/>
            <person name="Thiergart T."/>
            <person name="Pickel B."/>
            <person name="Atanasova L."/>
            <person name="Karlsson M."/>
            <person name="Huettel B."/>
            <person name="Barry K.W."/>
            <person name="Haridas S."/>
            <person name="Chen C."/>
            <person name="Bauer D."/>
            <person name="Andreopoulos W."/>
            <person name="Pangilinan J."/>
            <person name="LaButti K."/>
            <person name="Riley R."/>
            <person name="Lipzen A."/>
            <person name="Clum A."/>
            <person name="Drula E."/>
            <person name="Henrissat B."/>
            <person name="Kohler A."/>
            <person name="Grigoriev I.V."/>
            <person name="Martin F.M."/>
            <person name="Hacquard S."/>
        </authorList>
    </citation>
    <scope>NUCLEOTIDE SEQUENCE</scope>
    <source>
        <strain evidence="3">MPI-CAGE-AT-0147</strain>
    </source>
</reference>
<evidence type="ECO:0000259" key="2">
    <source>
        <dbReference type="Pfam" id="PF23544"/>
    </source>
</evidence>
<sequence length="554" mass="60465">MQSGEPIDLLTGDWMSEGNMTTAALRKLNKTDPNTHGFEKSFLDTIAPVLHRLAEQNIKVAVNAGACDTKLLCCKVEELVQMRGLSLKVAWISGDEVLGTIQTKHQAGEECLINLKSGQNVQNLPGKPLFAQAYLGARGVTEALKNGADIVICGRVADASPIIGGAMWWHDWTESQHQELACAFVAGHLVECSTYITGGNFSGFKSIPSKEDLGFPIVEIGAAGEVIVTKVASTGGAVTKDTVTAQLLYEIQGPWYFHSDVVACLDQIHVQEVGKDRVKVEGVSGLPPPPTTKVGITLPGGYQAELHWSLVGLDIQAKAALLEHNIRTNLGERASQFSRLQFSTNGVPAEDGDSQSDCTVDFRIFVQAPEAQTLSVSNWIEPVLDVIMCSYPGATPHPATTTGLPRQYCEYQPYLIPQSLIKHQVHLGLQTLDIPTPTHTKCYPFNQPSHDPRNPIDLKSFGPTTRGPIGWVAHARSGDKGSDANVGFWVKTAEQYSWLRSLLTISFLKQLLGRDYKEGCAVDRFELPGLLAVHFLMHNYLDRGVNIREGYRNS</sequence>
<feature type="domain" description="AtuA-like ferredoxin-fold" evidence="2">
    <location>
        <begin position="472"/>
        <end position="547"/>
    </location>
</feature>
<dbReference type="Pfam" id="PF23544">
    <property type="entry name" value="AtuA_ferredoxin"/>
    <property type="match status" value="1"/>
</dbReference>
<protein>
    <recommendedName>
        <fullName evidence="5">DUF1446-domain-containing protein</fullName>
    </recommendedName>
</protein>
<feature type="domain" description="Acyclic terpene utilisation N-terminal" evidence="1">
    <location>
        <begin position="4"/>
        <end position="427"/>
    </location>
</feature>
<accession>A0A9P9DYI2</accession>
<proteinExistence type="predicted"/>
<evidence type="ECO:0000313" key="4">
    <source>
        <dbReference type="Proteomes" id="UP000738349"/>
    </source>
</evidence>
<dbReference type="InterPro" id="IPR010839">
    <property type="entry name" value="AtuA_N"/>
</dbReference>
<dbReference type="PANTHER" id="PTHR47585">
    <property type="match status" value="1"/>
</dbReference>
<dbReference type="AlphaFoldDB" id="A0A9P9DYI2"/>
<name>A0A9P9DYI2_9HYPO</name>
<comment type="caution">
    <text evidence="3">The sequence shown here is derived from an EMBL/GenBank/DDBJ whole genome shotgun (WGS) entry which is preliminary data.</text>
</comment>
<evidence type="ECO:0008006" key="5">
    <source>
        <dbReference type="Google" id="ProtNLM"/>
    </source>
</evidence>